<proteinExistence type="predicted"/>
<dbReference type="InterPro" id="IPR006939">
    <property type="entry name" value="SNF5"/>
</dbReference>
<organism evidence="1 2">
    <name type="scientific">Aphanomyces astaci</name>
    <name type="common">Crayfish plague agent</name>
    <dbReference type="NCBI Taxonomy" id="112090"/>
    <lineage>
        <taxon>Eukaryota</taxon>
        <taxon>Sar</taxon>
        <taxon>Stramenopiles</taxon>
        <taxon>Oomycota</taxon>
        <taxon>Saprolegniomycetes</taxon>
        <taxon>Saprolegniales</taxon>
        <taxon>Verrucalvaceae</taxon>
        <taxon>Aphanomyces</taxon>
    </lineage>
</organism>
<gene>
    <name evidence="1" type="ORF">DYB34_012667</name>
</gene>
<reference evidence="1 2" key="1">
    <citation type="submission" date="2018-08" db="EMBL/GenBank/DDBJ databases">
        <title>Aphanomyces genome sequencing and annotation.</title>
        <authorList>
            <person name="Minardi D."/>
            <person name="Oidtmann B."/>
            <person name="Van Der Giezen M."/>
            <person name="Studholme D.J."/>
        </authorList>
    </citation>
    <scope>NUCLEOTIDE SEQUENCE [LARGE SCALE GENOMIC DNA]</scope>
    <source>
        <strain evidence="1 2">Si</strain>
    </source>
</reference>
<dbReference type="VEuPathDB" id="FungiDB:H257_14898"/>
<dbReference type="GO" id="GO:0000228">
    <property type="term" value="C:nuclear chromosome"/>
    <property type="evidence" value="ECO:0007669"/>
    <property type="project" value="InterPro"/>
</dbReference>
<evidence type="ECO:0000313" key="2">
    <source>
        <dbReference type="Proteomes" id="UP000283543"/>
    </source>
</evidence>
<comment type="caution">
    <text evidence="1">The sequence shown here is derived from an EMBL/GenBank/DDBJ whole genome shotgun (WGS) entry which is preliminary data.</text>
</comment>
<dbReference type="GO" id="GO:0006338">
    <property type="term" value="P:chromatin remodeling"/>
    <property type="evidence" value="ECO:0007669"/>
    <property type="project" value="InterPro"/>
</dbReference>
<dbReference type="Pfam" id="PF04855">
    <property type="entry name" value="SNF5"/>
    <property type="match status" value="1"/>
</dbReference>
<dbReference type="AlphaFoldDB" id="A0A418BQG3"/>
<accession>A0A418BQG3</accession>
<dbReference type="EMBL" id="QUTB01006495">
    <property type="protein sequence ID" value="RHY49704.1"/>
    <property type="molecule type" value="Genomic_DNA"/>
</dbReference>
<dbReference type="Proteomes" id="UP000283543">
    <property type="component" value="Unassembled WGS sequence"/>
</dbReference>
<name>A0A418BQG3_APHAT</name>
<evidence type="ECO:0000313" key="1">
    <source>
        <dbReference type="EMBL" id="RHY49704.1"/>
    </source>
</evidence>
<protein>
    <submittedName>
        <fullName evidence="1">Uncharacterized protein</fullName>
    </submittedName>
</protein>
<sequence>MWRTSCLMLPSFTTQETTGPTGRTTLVQIPQVEAATSYVHKPSNTTKKDTALIPIYIKLRINDTVLIDSFEWDVSNDLNNPDAFAAALCADLGLDDGEFQVQIALSIRDQLLAYAKVRGILCYEPTFGD</sequence>